<gene>
    <name evidence="1" type="ORF">KM92DES2_12254</name>
</gene>
<sequence>MINSRAVLFSLFFIVLHYYENSAS</sequence>
<accession>A0A212K5G4</accession>
<evidence type="ECO:0000313" key="1">
    <source>
        <dbReference type="EMBL" id="SBW06892.1"/>
    </source>
</evidence>
<name>A0A212K5G4_9BACT</name>
<dbReference type="EMBL" id="FLUP01000001">
    <property type="protein sequence ID" value="SBW06892.1"/>
    <property type="molecule type" value="Genomic_DNA"/>
</dbReference>
<organism evidence="1">
    <name type="scientific">uncultured Desulfovibrio sp</name>
    <dbReference type="NCBI Taxonomy" id="167968"/>
    <lineage>
        <taxon>Bacteria</taxon>
        <taxon>Pseudomonadati</taxon>
        <taxon>Thermodesulfobacteriota</taxon>
        <taxon>Desulfovibrionia</taxon>
        <taxon>Desulfovibrionales</taxon>
        <taxon>Desulfovibrionaceae</taxon>
        <taxon>Desulfovibrio</taxon>
        <taxon>environmental samples</taxon>
    </lineage>
</organism>
<dbReference type="AlphaFoldDB" id="A0A212K5G4"/>
<protein>
    <submittedName>
        <fullName evidence="1">Uncharacterized protein</fullName>
    </submittedName>
</protein>
<proteinExistence type="predicted"/>
<reference evidence="1" key="1">
    <citation type="submission" date="2016-04" db="EMBL/GenBank/DDBJ databases">
        <authorList>
            <person name="Evans L.H."/>
            <person name="Alamgir A."/>
            <person name="Owens N."/>
            <person name="Weber N.D."/>
            <person name="Virtaneva K."/>
            <person name="Barbian K."/>
            <person name="Babar A."/>
            <person name="Rosenke K."/>
        </authorList>
    </citation>
    <scope>NUCLEOTIDE SEQUENCE</scope>
    <source>
        <strain evidence="1">92-2</strain>
    </source>
</reference>